<dbReference type="InterPro" id="IPR013785">
    <property type="entry name" value="Aldolase_TIM"/>
</dbReference>
<feature type="binding site" evidence="7">
    <location>
        <position position="404"/>
    </location>
    <ligand>
        <name>substrate</name>
    </ligand>
</feature>
<dbReference type="GO" id="GO:0004557">
    <property type="term" value="F:alpha-galactosidase activity"/>
    <property type="evidence" value="ECO:0007669"/>
    <property type="project" value="UniProtKB-UniRule"/>
</dbReference>
<evidence type="ECO:0000256" key="4">
    <source>
        <dbReference type="ARBA" id="ARBA00023295"/>
    </source>
</evidence>
<feature type="binding site" evidence="7">
    <location>
        <position position="485"/>
    </location>
    <ligand>
        <name>substrate</name>
    </ligand>
</feature>
<organism evidence="9 10">
    <name type="scientific">Microlunatus flavus</name>
    <dbReference type="NCBI Taxonomy" id="1036181"/>
    <lineage>
        <taxon>Bacteria</taxon>
        <taxon>Bacillati</taxon>
        <taxon>Actinomycetota</taxon>
        <taxon>Actinomycetes</taxon>
        <taxon>Propionibacteriales</taxon>
        <taxon>Propionibacteriaceae</taxon>
        <taxon>Microlunatus</taxon>
    </lineage>
</organism>
<evidence type="ECO:0000256" key="1">
    <source>
        <dbReference type="ARBA" id="ARBA00001255"/>
    </source>
</evidence>
<dbReference type="InterPro" id="IPR000111">
    <property type="entry name" value="Glyco_hydro_27/36_CS"/>
</dbReference>
<gene>
    <name evidence="9" type="ORF">SAMN05421756_105198</name>
</gene>
<dbReference type="EMBL" id="FOFA01000005">
    <property type="protein sequence ID" value="SEQ72553.1"/>
    <property type="molecule type" value="Genomic_DNA"/>
</dbReference>
<dbReference type="PROSITE" id="PS00512">
    <property type="entry name" value="ALPHA_GALACTOSIDASE"/>
    <property type="match status" value="1"/>
</dbReference>
<keyword evidence="3 5" id="KW-0378">Hydrolase</keyword>
<dbReference type="InterPro" id="IPR038417">
    <property type="entry name" value="Alpga-gal_N_sf"/>
</dbReference>
<evidence type="ECO:0000256" key="5">
    <source>
        <dbReference type="PIRNR" id="PIRNR005536"/>
    </source>
</evidence>
<evidence type="ECO:0000259" key="8">
    <source>
        <dbReference type="Pfam" id="PF16875"/>
    </source>
</evidence>
<evidence type="ECO:0000256" key="7">
    <source>
        <dbReference type="PIRSR" id="PIRSR005536-2"/>
    </source>
</evidence>
<feature type="domain" description="Glycosyl hydrolase family 36 N-terminal" evidence="8">
    <location>
        <begin position="92"/>
        <end position="245"/>
    </location>
</feature>
<feature type="binding site" evidence="7">
    <location>
        <position position="507"/>
    </location>
    <ligand>
        <name>substrate</name>
    </ligand>
</feature>
<dbReference type="RefSeq" id="WP_091181322.1">
    <property type="nucleotide sequence ID" value="NZ_FOFA01000005.1"/>
</dbReference>
<dbReference type="Pfam" id="PF02065">
    <property type="entry name" value="Melibiase"/>
    <property type="match status" value="1"/>
</dbReference>
<comment type="catalytic activity">
    <reaction evidence="1 5">
        <text>Hydrolysis of terminal, non-reducing alpha-D-galactose residues in alpha-D-galactosides, including galactose oligosaccharides, galactomannans and galactolipids.</text>
        <dbReference type="EC" id="3.2.1.22"/>
    </reaction>
</comment>
<dbReference type="InterPro" id="IPR002252">
    <property type="entry name" value="Glyco_hydro_36"/>
</dbReference>
<dbReference type="Pfam" id="PF16875">
    <property type="entry name" value="Glyco_hydro_36N"/>
    <property type="match status" value="1"/>
</dbReference>
<dbReference type="PIRSF" id="PIRSF005536">
    <property type="entry name" value="Agal"/>
    <property type="match status" value="1"/>
</dbReference>
<evidence type="ECO:0000313" key="9">
    <source>
        <dbReference type="EMBL" id="SEQ72553.1"/>
    </source>
</evidence>
<name>A0A1H9ID92_9ACTN</name>
<dbReference type="GO" id="GO:0016052">
    <property type="term" value="P:carbohydrate catabolic process"/>
    <property type="evidence" value="ECO:0007669"/>
    <property type="project" value="InterPro"/>
</dbReference>
<feature type="active site" description="Proton donor" evidence="6">
    <location>
        <position position="507"/>
    </location>
</feature>
<protein>
    <recommendedName>
        <fullName evidence="2 5">Alpha-galactosidase</fullName>
        <ecNumber evidence="2 5">3.2.1.22</ecNumber>
    </recommendedName>
</protein>
<accession>A0A1H9ID92</accession>
<dbReference type="OrthoDB" id="9758822at2"/>
<keyword evidence="10" id="KW-1185">Reference proteome</keyword>
<dbReference type="Proteomes" id="UP000198504">
    <property type="component" value="Unassembled WGS sequence"/>
</dbReference>
<dbReference type="EC" id="3.2.1.22" evidence="2 5"/>
<dbReference type="PRINTS" id="PR00743">
    <property type="entry name" value="GLHYDRLASE36"/>
</dbReference>
<reference evidence="10" key="1">
    <citation type="submission" date="2016-10" db="EMBL/GenBank/DDBJ databases">
        <authorList>
            <person name="Varghese N."/>
            <person name="Submissions S."/>
        </authorList>
    </citation>
    <scope>NUCLEOTIDE SEQUENCE [LARGE SCALE GENOMIC DNA]</scope>
    <source>
        <strain evidence="10">CGMCC 4.6856</strain>
    </source>
</reference>
<evidence type="ECO:0000256" key="2">
    <source>
        <dbReference type="ARBA" id="ARBA00012755"/>
    </source>
</evidence>
<proteinExistence type="inferred from homology"/>
<feature type="binding site" evidence="7">
    <location>
        <begin position="437"/>
        <end position="441"/>
    </location>
    <ligand>
        <name>substrate</name>
    </ligand>
</feature>
<dbReference type="InterPro" id="IPR017853">
    <property type="entry name" value="GH"/>
</dbReference>
<keyword evidence="4 5" id="KW-0326">Glycosidase</keyword>
<evidence type="ECO:0000256" key="3">
    <source>
        <dbReference type="ARBA" id="ARBA00022801"/>
    </source>
</evidence>
<dbReference type="STRING" id="1036181.SAMN05421756_105198"/>
<dbReference type="PANTHER" id="PTHR43053:SF3">
    <property type="entry name" value="ALPHA-GALACTOSIDASE C-RELATED"/>
    <property type="match status" value="1"/>
</dbReference>
<dbReference type="PANTHER" id="PTHR43053">
    <property type="entry name" value="GLYCOSIDASE FAMILY 31"/>
    <property type="match status" value="1"/>
</dbReference>
<dbReference type="Gene3D" id="3.20.20.70">
    <property type="entry name" value="Aldolase class I"/>
    <property type="match status" value="1"/>
</dbReference>
<comment type="similarity">
    <text evidence="5">Belongs to the glycosyl hydrolase.</text>
</comment>
<evidence type="ECO:0000313" key="10">
    <source>
        <dbReference type="Proteomes" id="UP000198504"/>
    </source>
</evidence>
<feature type="binding site" evidence="7">
    <location>
        <position position="162"/>
    </location>
    <ligand>
        <name>substrate</name>
    </ligand>
</feature>
<evidence type="ECO:0000256" key="6">
    <source>
        <dbReference type="PIRSR" id="PIRSR005536-1"/>
    </source>
</evidence>
<dbReference type="InterPro" id="IPR031704">
    <property type="entry name" value="Glyco_hydro_36_N"/>
</dbReference>
<dbReference type="AlphaFoldDB" id="A0A1H9ID92"/>
<feature type="active site" description="Nucleophile" evidence="6">
    <location>
        <position position="439"/>
    </location>
</feature>
<sequence>MRTATSTYAVGLAPDGAGPVLLDWTDGEPRTWAPVTVNTFVLPVDREPLELAVLGTRQAGSFDLLVDHGDALVGARVEWDAEDVVCVTDGPSTTLTARGRDTTGDLAVELVIMTSTAHDVVIKHASYTNTGDQPLTLPRAFGPGWELPVGPGAHVAHLYGDWSREFTEGSVDLTAGELSLGSRQGITSHAHAPAVRVSSLADPGGPAYGVALAWSGSWRLAIDAPPFATRVRVLGGVDDQAGVVTLGPGERFVTPQTLAVFAPDGADGVRRRWHDFERHVLCRDISPAHRPVVYNSWYATTFAVDVDHQRALADVAAGLGVEVFVVDDGWLWGRDSDRAGLGDWTPDPVKFPDGLGPLTDAVLAHGMRFGIWVEPEAVNPDSDLYRAHPDWVYRAGDRPLVTKRHQLVLDLGRPEVLTWTLGWLRDLLSAHPITYLKWDMNRPVTDGGRPGDPYGRQWAVQHTLAYHAVLRMLREEFPHVTVEACAGGGGRVDLAVLGLTDVVWPSDETGARDRLAIQHGFLTAYGPHVMSSWVTDEPSRLDLEPASLELRFVVAMSGVLGIGADLLAWDEAQRARAAELVALYRDLRATIHTGCVELHGHPRDPLSVVEHGTPDQTVLLVAGRTGRTTSTLRPRTLAPDASYRRRGTDEVRRGAAWAAGLDVGFDLAPDADVVVLDRV</sequence>
<dbReference type="Gene3D" id="2.70.98.60">
    <property type="entry name" value="alpha-galactosidase from lactobacil brevis"/>
    <property type="match status" value="1"/>
</dbReference>
<dbReference type="CDD" id="cd14791">
    <property type="entry name" value="GH36"/>
    <property type="match status" value="1"/>
</dbReference>
<dbReference type="InterPro" id="IPR050985">
    <property type="entry name" value="Alpha-glycosidase_related"/>
</dbReference>
<feature type="binding site" evidence="7">
    <location>
        <begin position="327"/>
        <end position="328"/>
    </location>
    <ligand>
        <name>substrate</name>
    </ligand>
</feature>
<dbReference type="SUPFAM" id="SSF51445">
    <property type="entry name" value="(Trans)glycosidases"/>
    <property type="match status" value="1"/>
</dbReference>